<protein>
    <submittedName>
        <fullName evidence="3">Uncharacterized protein LOC127750580</fullName>
    </submittedName>
</protein>
<dbReference type="KEGG" id="foc:127750580"/>
<feature type="transmembrane region" description="Helical" evidence="1">
    <location>
        <begin position="20"/>
        <end position="43"/>
    </location>
</feature>
<keyword evidence="1" id="KW-0472">Membrane</keyword>
<dbReference type="AlphaFoldDB" id="A0A9C6X3P8"/>
<evidence type="ECO:0000313" key="2">
    <source>
        <dbReference type="Proteomes" id="UP000504606"/>
    </source>
</evidence>
<dbReference type="GeneID" id="127750580"/>
<dbReference type="RefSeq" id="XP_052128582.1">
    <property type="nucleotide sequence ID" value="XM_052272622.1"/>
</dbReference>
<feature type="transmembrane region" description="Helical" evidence="1">
    <location>
        <begin position="259"/>
        <end position="277"/>
    </location>
</feature>
<accession>A0A9C6X3P8</accession>
<gene>
    <name evidence="3" type="primary">LOC127750580</name>
</gene>
<organism evidence="2 3">
    <name type="scientific">Frankliniella occidentalis</name>
    <name type="common">Western flower thrips</name>
    <name type="synonym">Euthrips occidentalis</name>
    <dbReference type="NCBI Taxonomy" id="133901"/>
    <lineage>
        <taxon>Eukaryota</taxon>
        <taxon>Metazoa</taxon>
        <taxon>Ecdysozoa</taxon>
        <taxon>Arthropoda</taxon>
        <taxon>Hexapoda</taxon>
        <taxon>Insecta</taxon>
        <taxon>Pterygota</taxon>
        <taxon>Neoptera</taxon>
        <taxon>Paraneoptera</taxon>
        <taxon>Thysanoptera</taxon>
        <taxon>Terebrantia</taxon>
        <taxon>Thripoidea</taxon>
        <taxon>Thripidae</taxon>
        <taxon>Frankliniella</taxon>
    </lineage>
</organism>
<evidence type="ECO:0000256" key="1">
    <source>
        <dbReference type="SAM" id="Phobius"/>
    </source>
</evidence>
<keyword evidence="1" id="KW-1133">Transmembrane helix</keyword>
<feature type="transmembrane region" description="Helical" evidence="1">
    <location>
        <begin position="233"/>
        <end position="253"/>
    </location>
</feature>
<sequence>MRLSVYLSWVFLENVPVQRFLFKLFTSRVSGMFMGLNSVFMIITALQNSSTLQTVLLPVSNVFDCYSAFTCLSVSRQARFWSILRKILRLVNVMEATLGEKVWMDNTKRIIGMFCATTLSYAIFVFSSLWTELFLSGTSLYISWPFEPYLGSWGEHVGQVYYNFVHLSLVCLCVVWMYTAVGCATCTSAGLHHALAQYLISNVTPRTTENAVKMHQQLRLVTLDMVDFFAGNLAKIMAHSFCNAVIATIQVLANEVSSGTFVNLIAVSLLFTSLCFFSQMLSDASLALQTCAYRAATSGVQLPEAHALALVMLAAGRPPALRCRGLGRLNLAAAGDAFRRLYSVISVLGTKY</sequence>
<reference evidence="3" key="1">
    <citation type="submission" date="2025-08" db="UniProtKB">
        <authorList>
            <consortium name="RefSeq"/>
        </authorList>
    </citation>
    <scope>IDENTIFICATION</scope>
    <source>
        <tissue evidence="3">Whole organism</tissue>
    </source>
</reference>
<dbReference type="Proteomes" id="UP000504606">
    <property type="component" value="Unplaced"/>
</dbReference>
<feature type="transmembrane region" description="Helical" evidence="1">
    <location>
        <begin position="160"/>
        <end position="181"/>
    </location>
</feature>
<proteinExistence type="predicted"/>
<name>A0A9C6X3P8_FRAOC</name>
<evidence type="ECO:0000313" key="3">
    <source>
        <dbReference type="RefSeq" id="XP_052128582.1"/>
    </source>
</evidence>
<keyword evidence="1" id="KW-0812">Transmembrane</keyword>
<feature type="transmembrane region" description="Helical" evidence="1">
    <location>
        <begin position="110"/>
        <end position="130"/>
    </location>
</feature>
<keyword evidence="2" id="KW-1185">Reference proteome</keyword>